<dbReference type="Gene3D" id="1.10.150.240">
    <property type="entry name" value="Putative phosphatase, domain 2"/>
    <property type="match status" value="1"/>
</dbReference>
<dbReference type="OrthoDB" id="9797743at2"/>
<dbReference type="PANTHER" id="PTHR43434">
    <property type="entry name" value="PHOSPHOGLYCOLATE PHOSPHATASE"/>
    <property type="match status" value="1"/>
</dbReference>
<sequence length="313" mass="34836">MNSLRRLFLPVAAVLVYATAPSVLHAQKQILPLTRALQQETLRVAADRPLLSGFHGILSPRHWIGLNPATAVNPRLLERKVLAQFPRRVSPRHAFPGKQQIDAVIFDLDGTLLDSLSAWEHSGSNFLRTQGIVPPPGLDEELAKMSLLDGARLLKKRFHLPQPPEEILRLTLEPIRRHYYEDIQPKPGVLSLLQRLHAQGIKLCVATASDRELTEAALKRTGLLPYFDFILTCDEAGAGKRNPAVYQLARQKLGTPLERTLVVEDALYALQTARSAGFATAAISEPHAAKDQPALKETADYYFLSFLQCQLEK</sequence>
<evidence type="ECO:0000256" key="3">
    <source>
        <dbReference type="ARBA" id="ARBA00006171"/>
    </source>
</evidence>
<dbReference type="Proteomes" id="UP000196368">
    <property type="component" value="Unassembled WGS sequence"/>
</dbReference>
<gene>
    <name evidence="5" type="ORF">B5F75_05890</name>
</gene>
<dbReference type="NCBIfam" id="TIGR01549">
    <property type="entry name" value="HAD-SF-IA-v1"/>
    <property type="match status" value="1"/>
</dbReference>
<dbReference type="EC" id="3.1.3.18" evidence="4"/>
<dbReference type="CDD" id="cd07505">
    <property type="entry name" value="HAD_BPGM-like"/>
    <property type="match status" value="1"/>
</dbReference>
<dbReference type="InterPro" id="IPR006439">
    <property type="entry name" value="HAD-SF_hydro_IA"/>
</dbReference>
<dbReference type="GO" id="GO:0006281">
    <property type="term" value="P:DNA repair"/>
    <property type="evidence" value="ECO:0007669"/>
    <property type="project" value="TreeGrafter"/>
</dbReference>
<evidence type="ECO:0000256" key="4">
    <source>
        <dbReference type="ARBA" id="ARBA00013078"/>
    </source>
</evidence>
<dbReference type="GO" id="GO:0008967">
    <property type="term" value="F:phosphoglycolate phosphatase activity"/>
    <property type="evidence" value="ECO:0007669"/>
    <property type="project" value="UniProtKB-EC"/>
</dbReference>
<evidence type="ECO:0000256" key="1">
    <source>
        <dbReference type="ARBA" id="ARBA00000830"/>
    </source>
</evidence>
<dbReference type="PRINTS" id="PR00413">
    <property type="entry name" value="HADHALOGNASE"/>
</dbReference>
<dbReference type="SFLD" id="SFLDS00003">
    <property type="entry name" value="Haloacid_Dehalogenase"/>
    <property type="match status" value="1"/>
</dbReference>
<dbReference type="InterPro" id="IPR050155">
    <property type="entry name" value="HAD-like_hydrolase_sf"/>
</dbReference>
<dbReference type="InterPro" id="IPR023198">
    <property type="entry name" value="PGP-like_dom2"/>
</dbReference>
<comment type="caution">
    <text evidence="5">The sequence shown here is derived from an EMBL/GenBank/DDBJ whole genome shotgun (WGS) entry which is preliminary data.</text>
</comment>
<dbReference type="RefSeq" id="WP_087288938.1">
    <property type="nucleotide sequence ID" value="NZ_NFJD01000004.1"/>
</dbReference>
<dbReference type="InterPro" id="IPR036412">
    <property type="entry name" value="HAD-like_sf"/>
</dbReference>
<evidence type="ECO:0000313" key="6">
    <source>
        <dbReference type="Proteomes" id="UP000196368"/>
    </source>
</evidence>
<dbReference type="EMBL" id="NFJD01000004">
    <property type="protein sequence ID" value="OUO56149.1"/>
    <property type="molecule type" value="Genomic_DNA"/>
</dbReference>
<dbReference type="Pfam" id="PF00702">
    <property type="entry name" value="Hydrolase"/>
    <property type="match status" value="1"/>
</dbReference>
<keyword evidence="6" id="KW-1185">Reference proteome</keyword>
<comment type="similarity">
    <text evidence="3">Belongs to the HAD-like hydrolase superfamily. CbbY/CbbZ/Gph/YieH family.</text>
</comment>
<proteinExistence type="inferred from homology"/>
<dbReference type="InterPro" id="IPR023214">
    <property type="entry name" value="HAD_sf"/>
</dbReference>
<dbReference type="AlphaFoldDB" id="A0A1Y4DEK7"/>
<evidence type="ECO:0000313" key="5">
    <source>
        <dbReference type="EMBL" id="OUO56149.1"/>
    </source>
</evidence>
<dbReference type="SUPFAM" id="SSF56784">
    <property type="entry name" value="HAD-like"/>
    <property type="match status" value="1"/>
</dbReference>
<dbReference type="SFLD" id="SFLDG01129">
    <property type="entry name" value="C1.5:_HAD__Beta-PGM__Phosphata"/>
    <property type="match status" value="1"/>
</dbReference>
<comment type="catalytic activity">
    <reaction evidence="1">
        <text>2-phosphoglycolate + H2O = glycolate + phosphate</text>
        <dbReference type="Rhea" id="RHEA:14369"/>
        <dbReference type="ChEBI" id="CHEBI:15377"/>
        <dbReference type="ChEBI" id="CHEBI:29805"/>
        <dbReference type="ChEBI" id="CHEBI:43474"/>
        <dbReference type="ChEBI" id="CHEBI:58033"/>
        <dbReference type="EC" id="3.1.3.18"/>
    </reaction>
</comment>
<dbReference type="Gene3D" id="3.40.50.1000">
    <property type="entry name" value="HAD superfamily/HAD-like"/>
    <property type="match status" value="1"/>
</dbReference>
<protein>
    <recommendedName>
        <fullName evidence="4">phosphoglycolate phosphatase</fullName>
        <ecNumber evidence="4">3.1.3.18</ecNumber>
    </recommendedName>
</protein>
<name>A0A1Y4DEK7_9BACT</name>
<reference evidence="6" key="1">
    <citation type="submission" date="2017-04" db="EMBL/GenBank/DDBJ databases">
        <title>Function of individual gut microbiota members based on whole genome sequencing of pure cultures obtained from chicken caecum.</title>
        <authorList>
            <person name="Medvecky M."/>
            <person name="Cejkova D."/>
            <person name="Polansky O."/>
            <person name="Karasova D."/>
            <person name="Kubasova T."/>
            <person name="Cizek A."/>
            <person name="Rychlik I."/>
        </authorList>
    </citation>
    <scope>NUCLEOTIDE SEQUENCE [LARGE SCALE GENOMIC DNA]</scope>
    <source>
        <strain evidence="6">An273</strain>
    </source>
</reference>
<dbReference type="PANTHER" id="PTHR43434:SF1">
    <property type="entry name" value="PHOSPHOGLYCOLATE PHOSPHATASE"/>
    <property type="match status" value="1"/>
</dbReference>
<comment type="pathway">
    <text evidence="2">Organic acid metabolism; glycolate biosynthesis; glycolate from 2-phosphoglycolate: step 1/1.</text>
</comment>
<accession>A0A1Y4DEK7</accession>
<organism evidence="5 6">
    <name type="scientific">Candidatus Avelusimicrobium gallicola</name>
    <dbReference type="NCBI Taxonomy" id="2562704"/>
    <lineage>
        <taxon>Bacteria</taxon>
        <taxon>Pseudomonadati</taxon>
        <taxon>Elusimicrobiota</taxon>
        <taxon>Elusimicrobia</taxon>
        <taxon>Elusimicrobiales</taxon>
        <taxon>Elusimicrobiaceae</taxon>
        <taxon>Candidatus Avelusimicrobium</taxon>
    </lineage>
</organism>
<evidence type="ECO:0000256" key="2">
    <source>
        <dbReference type="ARBA" id="ARBA00004818"/>
    </source>
</evidence>
<dbReference type="NCBIfam" id="TIGR01509">
    <property type="entry name" value="HAD-SF-IA-v3"/>
    <property type="match status" value="1"/>
</dbReference>